<organism evidence="15 16">
    <name type="scientific">Crenichthys baileyi</name>
    <name type="common">White River springfish</name>
    <dbReference type="NCBI Taxonomy" id="28760"/>
    <lineage>
        <taxon>Eukaryota</taxon>
        <taxon>Metazoa</taxon>
        <taxon>Chordata</taxon>
        <taxon>Craniata</taxon>
        <taxon>Vertebrata</taxon>
        <taxon>Euteleostomi</taxon>
        <taxon>Actinopterygii</taxon>
        <taxon>Neopterygii</taxon>
        <taxon>Teleostei</taxon>
        <taxon>Neoteleostei</taxon>
        <taxon>Acanthomorphata</taxon>
        <taxon>Ovalentaria</taxon>
        <taxon>Atherinomorphae</taxon>
        <taxon>Cyprinodontiformes</taxon>
        <taxon>Goodeidae</taxon>
        <taxon>Crenichthys</taxon>
    </lineage>
</organism>
<feature type="domain" description="DH" evidence="12">
    <location>
        <begin position="1319"/>
        <end position="1503"/>
    </location>
</feature>
<feature type="region of interest" description="Disordered" evidence="9">
    <location>
        <begin position="390"/>
        <end position="448"/>
    </location>
</feature>
<dbReference type="InterPro" id="IPR013783">
    <property type="entry name" value="Ig-like_fold"/>
</dbReference>
<feature type="domain" description="SH3" evidence="10">
    <location>
        <begin position="1228"/>
        <end position="1295"/>
    </location>
</feature>
<dbReference type="CDD" id="cd20971">
    <property type="entry name" value="IgI_1_Titin-A168_like"/>
    <property type="match status" value="1"/>
</dbReference>
<dbReference type="SMART" id="SM00408">
    <property type="entry name" value="IGc2"/>
    <property type="match status" value="7"/>
</dbReference>
<evidence type="ECO:0000256" key="8">
    <source>
        <dbReference type="PROSITE-ProRule" id="PRU00192"/>
    </source>
</evidence>
<dbReference type="SMART" id="SM00015">
    <property type="entry name" value="IQ"/>
    <property type="match status" value="1"/>
</dbReference>
<dbReference type="InterPro" id="IPR003961">
    <property type="entry name" value="FN3_dom"/>
</dbReference>
<dbReference type="SUPFAM" id="SSF50044">
    <property type="entry name" value="SH3-domain"/>
    <property type="match status" value="1"/>
</dbReference>
<dbReference type="PROSITE" id="PS50010">
    <property type="entry name" value="DH_2"/>
    <property type="match status" value="1"/>
</dbReference>
<evidence type="ECO:0000256" key="2">
    <source>
        <dbReference type="ARBA" id="ARBA00006692"/>
    </source>
</evidence>
<dbReference type="Gene3D" id="2.30.30.40">
    <property type="entry name" value="SH3 Domains"/>
    <property type="match status" value="1"/>
</dbReference>
<dbReference type="InterPro" id="IPR000219">
    <property type="entry name" value="DH_dom"/>
</dbReference>
<dbReference type="Pfam" id="PF07679">
    <property type="entry name" value="I-set"/>
    <property type="match status" value="7"/>
</dbReference>
<feature type="domain" description="Ig-like" evidence="13">
    <location>
        <begin position="561"/>
        <end position="649"/>
    </location>
</feature>
<dbReference type="GO" id="GO:0005085">
    <property type="term" value="F:guanyl-nucleotide exchange factor activity"/>
    <property type="evidence" value="ECO:0007669"/>
    <property type="project" value="InterPro"/>
</dbReference>
<feature type="compositionally biased region" description="Basic and acidic residues" evidence="9">
    <location>
        <begin position="390"/>
        <end position="401"/>
    </location>
</feature>
<comment type="caution">
    <text evidence="15">The sequence shown here is derived from an EMBL/GenBank/DDBJ whole genome shotgun (WGS) entry which is preliminary data.</text>
</comment>
<keyword evidence="6" id="KW-1015">Disulfide bond</keyword>
<dbReference type="CDD" id="cd23767">
    <property type="entry name" value="IQCD"/>
    <property type="match status" value="1"/>
</dbReference>
<dbReference type="PRINTS" id="PR00014">
    <property type="entry name" value="FNTYPEIII"/>
</dbReference>
<evidence type="ECO:0000256" key="7">
    <source>
        <dbReference type="ARBA" id="ARBA00023319"/>
    </source>
</evidence>
<dbReference type="InterPro" id="IPR050964">
    <property type="entry name" value="Striated_Muscle_Regulatory"/>
</dbReference>
<keyword evidence="7" id="KW-0393">Immunoglobulin domain</keyword>
<dbReference type="Pfam" id="PF00621">
    <property type="entry name" value="RhoGEF"/>
    <property type="match status" value="1"/>
</dbReference>
<dbReference type="Gene3D" id="1.20.900.10">
    <property type="entry name" value="Dbl homology (DH) domain"/>
    <property type="match status" value="1"/>
</dbReference>
<dbReference type="FunFam" id="2.60.40.10:FF:000032">
    <property type="entry name" value="palladin isoform X1"/>
    <property type="match status" value="2"/>
</dbReference>
<evidence type="ECO:0008006" key="17">
    <source>
        <dbReference type="Google" id="ProtNLM"/>
    </source>
</evidence>
<evidence type="ECO:0000259" key="13">
    <source>
        <dbReference type="PROSITE" id="PS50835"/>
    </source>
</evidence>
<feature type="compositionally biased region" description="Basic and acidic residues" evidence="9">
    <location>
        <begin position="411"/>
        <end position="446"/>
    </location>
</feature>
<dbReference type="InterPro" id="IPR013098">
    <property type="entry name" value="Ig_I-set"/>
</dbReference>
<feature type="domain" description="Ig-like" evidence="13">
    <location>
        <begin position="1"/>
        <end position="85"/>
    </location>
</feature>
<feature type="region of interest" description="Disordered" evidence="9">
    <location>
        <begin position="1185"/>
        <end position="1224"/>
    </location>
</feature>
<dbReference type="InterPro" id="IPR007110">
    <property type="entry name" value="Ig-like_dom"/>
</dbReference>
<dbReference type="PANTHER" id="PTHR13817">
    <property type="entry name" value="TITIN"/>
    <property type="match status" value="1"/>
</dbReference>
<reference evidence="15 16" key="1">
    <citation type="submission" date="2021-06" db="EMBL/GenBank/DDBJ databases">
        <authorList>
            <person name="Palmer J.M."/>
        </authorList>
    </citation>
    <scope>NUCLEOTIDE SEQUENCE [LARGE SCALE GENOMIC DNA]</scope>
    <source>
        <strain evidence="15 16">MEX-2019</strain>
        <tissue evidence="15">Muscle</tissue>
    </source>
</reference>
<sequence>MEDLWVVENQPAEFICQFSRPVKARWRKDGQLLQPDGRRVVVEQDWSVARLYINRVSNDDMGTYSCEAEGTCGVASLHVEAKPINIVQDMENVETFDGGEALFECALSRPESKDCHWLLDGKPVKESPKAEIVSFESGRRHLLLLKDLHDKDSCTVTFKAGTATTSARLTVKGWKLDIVQGLEDKVAAVGEKVEFCVKLTEAVPATEVAWYSNGVELKPSDLWAMRVDGSSYRLILRQAPLMSQQEITFAARDALSLAKLTITTVPDPPEDPEVLSKTTDSVALSWFTPLHDGGSPIIGYRVEMRLVDSALWLPCHSGPVCNTEFVVEKLVPGSGYRFRVAAINKAGTGEPVELPLTVQLDAKQAEVMEQPSLPPEAAEEGELHDLWDASAKKRRMSREPTLDSISEQPEENGKGGKKQQKESVSSEKMEIRAAEKEQDVVSKKQTESVQSVSSEEQIISGGSSLVSYLKRSSKTEATATSEAETLTAERFFAHFQMVEQKTVQQTETKATIIQKTDEKQLSTQETSIMEFTKEEEPELTDAVIKIQAAFKGYKARKDMRPIFKEVFKDQTKEPNDTIHLECVTEGKPDKVRWLKDGEPLMDGKHHHIDIYNDGTCSLVITAITTKDTGVYTCEVTNKFGVTSHSAKVTVGTIRESSGRRPLTIGYSADSEPESSSGSEMDESLRQASRRLRRLLRTRLPPDVEEEPFISADEGDFCPPDPHSYREDENYIYIRFDSQADAEVASKRFQEMFTVHGVPVETAIIAAGIHRVELRIRKMGYIQDGTQTPTQDRQPPALLTGAPAAPVFLTELQSQDVPDGYPVSFDCVVIGKPPPTVRWYKDGKLLEENDHYMINEDQEGCHQLIITSVLPTDMGVYRCTAENSSGIAATKAELRVDMSCSSDYDTAADATETSSYVSAKGYVSSRETETFESVSEDDQLPQVVDELHDVHVSPGSPIAKLQLKVKGFPKPRVYWFKDGQPLRPSKRIQLSAERDVHSVEILEVKREDMGEYSAYISNAAGSAYSSARLIVLSPGEIMPQDKKDLKEPLAPPRFLERFSNRKVKQGASITLSVKVEGSPTPMVSWLKEKSPEDVLWIKLDTKGYKIASSGCQHSLILMDVDKEYSGIYTCIATNRAGQSLCSAQLEVDDKGRIPYLSEVGTEEFLMKLTSQITEMVSARITQASLRVPGVDSDDETKTPSPSPHHGRSRPPSLITDSSSESDEGDARGEMFDIYVASADYNPTIASKDSISLKEGQYVEVLDSAHPLKWLVRTKPTKTTPSRQGWVSPAYLDKKLKLSADTGDLPETSVEEVSEGEYKRKLFQLIQDLINGESEFVKEVEFFTSHHLKHANSLDAPPDICSQKETIFRNVDDIKFFHSKTFLPKLHDCDTDDDVAMCFLKNREGFEQYLQYLVGQSQAESAVSDKTVHRFFKEYTEKEQANASPADPPVRSINAYLQQPLERIQKYKAFLKDLIRNKARNGQNCCLLEEAYAMVSALPQRSENTHHVSMIENYPATLEVLGEPIRQGPFQVWEGAPGIRTSTRGHHRHVFLFRNYCVICKPKRDSNTDTQAYVFKNMMKLNNIDVNETVEGDDRAFEIWHEREDSVRKYTLQARTVTIKNSWLRDLRELQQRYSMPAWSPPDFENILANCTAELGQTVKLACKVIGVPKPVVTWYKDGRTVEADPHHIVIEDPDGSCTLILDNMTADDSGQYMCFATSPAGNASTLGKVTVQVPPRFVNKMRNAVFIAGEDAQFTCVIQSAPCPKIRWFKDGRLLTDQEKYQTYSELRSGVLVLVIKNLTERDLGHYECELSNRLGSAKCAADLVVPSVAHTGEQAITIEVTEQETKLPKKTIIIEETITTVVKNPRMRRHRSPGLTVAGAHRSETFTPEPTATRPRRMLTPRKTTIPTLYVTEPEGAGARTVESKPRWVEVEEVIEYKVNKSPRLSRRRGISPAGSDRAATPSRSKRSPLENLNVNNSNNILVEQAQEHLKEDISNQTVSWEEDEPQIACGSASREPHELSSVLTLAEDTDDQDDQQTVIFEPDDEDSEKLEPVILKQGDRILNLEDLEDYIPEEGETYGSSSTYHVSDEKPCEISVLQREIGGSQVGQPVLLNVGQPDIVPRQRSSFFGRFKEHLSNSLFPSASPQVSIARPSTERQIPIQMSSAKLEVQPSYCSEVQRVEGRQQSFKTKVSTQTYSYTSVGKPVTLQIKEKPFQSQ</sequence>
<dbReference type="Pfam" id="PF22697">
    <property type="entry name" value="SOS1_NGEF_PH"/>
    <property type="match status" value="1"/>
</dbReference>
<dbReference type="GO" id="GO:0005737">
    <property type="term" value="C:cytoplasm"/>
    <property type="evidence" value="ECO:0007669"/>
    <property type="project" value="UniProtKB-SubCell"/>
</dbReference>
<dbReference type="EMBL" id="JAHHUM010000882">
    <property type="protein sequence ID" value="KAK5616553.1"/>
    <property type="molecule type" value="Genomic_DNA"/>
</dbReference>
<evidence type="ECO:0000256" key="5">
    <source>
        <dbReference type="ARBA" id="ARBA00022737"/>
    </source>
</evidence>
<dbReference type="InterPro" id="IPR035899">
    <property type="entry name" value="DBL_dom_sf"/>
</dbReference>
<dbReference type="PROSITE" id="PS50853">
    <property type="entry name" value="FN3"/>
    <property type="match status" value="1"/>
</dbReference>
<dbReference type="SMART" id="SM00409">
    <property type="entry name" value="IG"/>
    <property type="match status" value="8"/>
</dbReference>
<feature type="compositionally biased region" description="Low complexity" evidence="9">
    <location>
        <begin position="667"/>
        <end position="678"/>
    </location>
</feature>
<evidence type="ECO:0000259" key="10">
    <source>
        <dbReference type="PROSITE" id="PS50002"/>
    </source>
</evidence>
<dbReference type="CDD" id="cd12025">
    <property type="entry name" value="SH3_Obscurin_like"/>
    <property type="match status" value="1"/>
</dbReference>
<dbReference type="InterPro" id="IPR001452">
    <property type="entry name" value="SH3_domain"/>
</dbReference>
<feature type="domain" description="Ig-like" evidence="13">
    <location>
        <begin position="1640"/>
        <end position="1729"/>
    </location>
</feature>
<dbReference type="FunFam" id="1.20.900.10:FF:000027">
    <property type="entry name" value="Obscurin, cytoskeletal calmodulin and titin-interacting RhoGEF"/>
    <property type="match status" value="1"/>
</dbReference>
<feature type="domain" description="Ig-like" evidence="13">
    <location>
        <begin position="1734"/>
        <end position="1824"/>
    </location>
</feature>
<comment type="similarity">
    <text evidence="2">Belongs to the protein kinase superfamily. CAMK Ser/Thr protein kinase family.</text>
</comment>
<dbReference type="FunFam" id="2.30.29.30:FF:000197">
    <property type="entry name" value="obscurin isoform X5"/>
    <property type="match status" value="1"/>
</dbReference>
<dbReference type="InterPro" id="IPR036116">
    <property type="entry name" value="FN3_sf"/>
</dbReference>
<dbReference type="SUPFAM" id="SSF48065">
    <property type="entry name" value="DBL homology domain (DH-domain)"/>
    <property type="match status" value="1"/>
</dbReference>
<dbReference type="PROSITE" id="PS50003">
    <property type="entry name" value="PH_DOMAIN"/>
    <property type="match status" value="1"/>
</dbReference>
<feature type="domain" description="Ig-like" evidence="13">
    <location>
        <begin position="1051"/>
        <end position="1147"/>
    </location>
</feature>
<evidence type="ECO:0000259" key="12">
    <source>
        <dbReference type="PROSITE" id="PS50010"/>
    </source>
</evidence>
<evidence type="ECO:0000256" key="6">
    <source>
        <dbReference type="ARBA" id="ARBA00023157"/>
    </source>
</evidence>
<keyword evidence="4" id="KW-0963">Cytoplasm</keyword>
<dbReference type="PROSITE" id="PS50002">
    <property type="entry name" value="SH3"/>
    <property type="match status" value="1"/>
</dbReference>
<evidence type="ECO:0000259" key="11">
    <source>
        <dbReference type="PROSITE" id="PS50003"/>
    </source>
</evidence>
<evidence type="ECO:0000313" key="16">
    <source>
        <dbReference type="Proteomes" id="UP001311232"/>
    </source>
</evidence>
<feature type="region of interest" description="Disordered" evidence="9">
    <location>
        <begin position="1943"/>
        <end position="1978"/>
    </location>
</feature>
<dbReference type="SUPFAM" id="SSF50729">
    <property type="entry name" value="PH domain-like"/>
    <property type="match status" value="1"/>
</dbReference>
<dbReference type="FunFam" id="2.60.40.10:FF:000773">
    <property type="entry name" value="obscurin isoform X4"/>
    <property type="match status" value="1"/>
</dbReference>
<feature type="region of interest" description="Disordered" evidence="9">
    <location>
        <begin position="660"/>
        <end position="685"/>
    </location>
</feature>
<dbReference type="SUPFAM" id="SSF49265">
    <property type="entry name" value="Fibronectin type III"/>
    <property type="match status" value="1"/>
</dbReference>
<dbReference type="CDD" id="cd00063">
    <property type="entry name" value="FN3"/>
    <property type="match status" value="1"/>
</dbReference>
<dbReference type="Pfam" id="PF00612">
    <property type="entry name" value="IQ"/>
    <property type="match status" value="1"/>
</dbReference>
<evidence type="ECO:0000256" key="1">
    <source>
        <dbReference type="ARBA" id="ARBA00004496"/>
    </source>
</evidence>
<keyword evidence="3 8" id="KW-0728">SH3 domain</keyword>
<feature type="domain" description="Ig-like" evidence="13">
    <location>
        <begin position="805"/>
        <end position="894"/>
    </location>
</feature>
<dbReference type="InterPro" id="IPR055251">
    <property type="entry name" value="SOS1_NGEF_PH"/>
</dbReference>
<dbReference type="InterPro" id="IPR003599">
    <property type="entry name" value="Ig_sub"/>
</dbReference>
<accession>A0AAV9S5A6</accession>
<dbReference type="SMART" id="SM00060">
    <property type="entry name" value="FN3"/>
    <property type="match status" value="1"/>
</dbReference>
<dbReference type="FunFam" id="2.60.40.10:FF:000380">
    <property type="entry name" value="obscurin isoform X3"/>
    <property type="match status" value="1"/>
</dbReference>
<keyword evidence="5" id="KW-0677">Repeat</keyword>
<protein>
    <recommendedName>
        <fullName evidence="17">Obscurin</fullName>
    </recommendedName>
</protein>
<dbReference type="InterPro" id="IPR036028">
    <property type="entry name" value="SH3-like_dom_sf"/>
</dbReference>
<dbReference type="SUPFAM" id="SSF48726">
    <property type="entry name" value="Immunoglobulin"/>
    <property type="match status" value="9"/>
</dbReference>
<evidence type="ECO:0000256" key="9">
    <source>
        <dbReference type="SAM" id="MobiDB-lite"/>
    </source>
</evidence>
<comment type="subcellular location">
    <subcellularLocation>
        <location evidence="1">Cytoplasm</location>
    </subcellularLocation>
</comment>
<dbReference type="InterPro" id="IPR001849">
    <property type="entry name" value="PH_domain"/>
</dbReference>
<feature type="domain" description="Fibronectin type-III" evidence="14">
    <location>
        <begin position="268"/>
        <end position="365"/>
    </location>
</feature>
<gene>
    <name evidence="15" type="ORF">CRENBAI_007788</name>
</gene>
<name>A0AAV9S5A6_9TELE</name>
<dbReference type="InterPro" id="IPR000048">
    <property type="entry name" value="IQ_motif_EF-hand-BS"/>
</dbReference>
<evidence type="ECO:0000256" key="4">
    <source>
        <dbReference type="ARBA" id="ARBA00022490"/>
    </source>
</evidence>
<dbReference type="Pfam" id="PF00041">
    <property type="entry name" value="fn3"/>
    <property type="match status" value="1"/>
</dbReference>
<feature type="domain" description="PH" evidence="11">
    <location>
        <begin position="1521"/>
        <end position="1630"/>
    </location>
</feature>
<dbReference type="Gene3D" id="2.30.29.30">
    <property type="entry name" value="Pleckstrin-homology domain (PH domain)/Phosphotyrosine-binding domain (PTB)"/>
    <property type="match status" value="1"/>
</dbReference>
<evidence type="ECO:0000256" key="3">
    <source>
        <dbReference type="ARBA" id="ARBA00022443"/>
    </source>
</evidence>
<dbReference type="SMART" id="SM00325">
    <property type="entry name" value="RhoGEF"/>
    <property type="match status" value="1"/>
</dbReference>
<evidence type="ECO:0000313" key="15">
    <source>
        <dbReference type="EMBL" id="KAK5616553.1"/>
    </source>
</evidence>
<evidence type="ECO:0000259" key="14">
    <source>
        <dbReference type="PROSITE" id="PS50853"/>
    </source>
</evidence>
<feature type="domain" description="Ig-like" evidence="13">
    <location>
        <begin position="940"/>
        <end position="1029"/>
    </location>
</feature>
<dbReference type="PROSITE" id="PS50835">
    <property type="entry name" value="IG_LIKE"/>
    <property type="match status" value="7"/>
</dbReference>
<dbReference type="SMART" id="SM00233">
    <property type="entry name" value="PH"/>
    <property type="match status" value="1"/>
</dbReference>
<keyword evidence="16" id="KW-1185">Reference proteome</keyword>
<dbReference type="InterPro" id="IPR011993">
    <property type="entry name" value="PH-like_dom_sf"/>
</dbReference>
<dbReference type="FunFam" id="2.60.40.10:FF:000747">
    <property type="entry name" value="obscurin isoform X6"/>
    <property type="match status" value="1"/>
</dbReference>
<dbReference type="Proteomes" id="UP001311232">
    <property type="component" value="Unassembled WGS sequence"/>
</dbReference>
<dbReference type="InterPro" id="IPR036179">
    <property type="entry name" value="Ig-like_dom_sf"/>
</dbReference>
<dbReference type="FunFam" id="2.60.40.10:FF:000523">
    <property type="entry name" value="obscurin isoform X4"/>
    <property type="match status" value="1"/>
</dbReference>
<dbReference type="InterPro" id="IPR003598">
    <property type="entry name" value="Ig_sub2"/>
</dbReference>
<dbReference type="FunFam" id="2.60.40.10:FF:000866">
    <property type="entry name" value="Obscurin, cytoskeletal calmodulin and titin-interacting RhoGEF"/>
    <property type="match status" value="1"/>
</dbReference>
<dbReference type="PROSITE" id="PS50096">
    <property type="entry name" value="IQ"/>
    <property type="match status" value="1"/>
</dbReference>
<dbReference type="Gene3D" id="2.60.40.10">
    <property type="entry name" value="Immunoglobulins"/>
    <property type="match status" value="10"/>
</dbReference>
<dbReference type="InterPro" id="IPR035526">
    <property type="entry name" value="Obscurin_SH3"/>
</dbReference>
<dbReference type="CDD" id="cd13239">
    <property type="entry name" value="PH_Obscurin"/>
    <property type="match status" value="1"/>
</dbReference>
<proteinExistence type="inferred from homology"/>
<dbReference type="PANTHER" id="PTHR13817:SF171">
    <property type="entry name" value="STRETCHIN-MLCK, ISOFORM U"/>
    <property type="match status" value="1"/>
</dbReference>